<dbReference type="EMBL" id="ABEU02000009">
    <property type="protein sequence ID" value="PNR48529.1"/>
    <property type="molecule type" value="Genomic_DNA"/>
</dbReference>
<dbReference type="AlphaFoldDB" id="A0A2K1K434"/>
<dbReference type="EnsemblPlants" id="Pp3c9_21120V3.1">
    <property type="protein sequence ID" value="PAC:32911203.CDS.1"/>
    <property type="gene ID" value="Pp3c9_21120"/>
</dbReference>
<dbReference type="InParanoid" id="A0A2K1K434"/>
<evidence type="ECO:0000313" key="1">
    <source>
        <dbReference type="EMBL" id="PNR48529.1"/>
    </source>
</evidence>
<organism evidence="1">
    <name type="scientific">Physcomitrium patens</name>
    <name type="common">Spreading-leaved earth moss</name>
    <name type="synonym">Physcomitrella patens</name>
    <dbReference type="NCBI Taxonomy" id="3218"/>
    <lineage>
        <taxon>Eukaryota</taxon>
        <taxon>Viridiplantae</taxon>
        <taxon>Streptophyta</taxon>
        <taxon>Embryophyta</taxon>
        <taxon>Bryophyta</taxon>
        <taxon>Bryophytina</taxon>
        <taxon>Bryopsida</taxon>
        <taxon>Funariidae</taxon>
        <taxon>Funariales</taxon>
        <taxon>Funariaceae</taxon>
        <taxon>Physcomitrium</taxon>
    </lineage>
</organism>
<proteinExistence type="predicted"/>
<dbReference type="Gramene" id="Pp3c9_21120V3.1">
    <property type="protein sequence ID" value="PAC:32911203.CDS.1"/>
    <property type="gene ID" value="Pp3c9_21120"/>
</dbReference>
<keyword evidence="3" id="KW-1185">Reference proteome</keyword>
<accession>A0A2K1K434</accession>
<reference evidence="1 3" key="2">
    <citation type="journal article" date="2018" name="Plant J.">
        <title>The Physcomitrella patens chromosome-scale assembly reveals moss genome structure and evolution.</title>
        <authorList>
            <person name="Lang D."/>
            <person name="Ullrich K.K."/>
            <person name="Murat F."/>
            <person name="Fuchs J."/>
            <person name="Jenkins J."/>
            <person name="Haas F.B."/>
            <person name="Piednoel M."/>
            <person name="Gundlach H."/>
            <person name="Van Bel M."/>
            <person name="Meyberg R."/>
            <person name="Vives C."/>
            <person name="Morata J."/>
            <person name="Symeonidi A."/>
            <person name="Hiss M."/>
            <person name="Muchero W."/>
            <person name="Kamisugi Y."/>
            <person name="Saleh O."/>
            <person name="Blanc G."/>
            <person name="Decker E.L."/>
            <person name="van Gessel N."/>
            <person name="Grimwood J."/>
            <person name="Hayes R.D."/>
            <person name="Graham S.W."/>
            <person name="Gunter L.E."/>
            <person name="McDaniel S.F."/>
            <person name="Hoernstein S.N.W."/>
            <person name="Larsson A."/>
            <person name="Li F.W."/>
            <person name="Perroud P.F."/>
            <person name="Phillips J."/>
            <person name="Ranjan P."/>
            <person name="Rokshar D.S."/>
            <person name="Rothfels C.J."/>
            <person name="Schneider L."/>
            <person name="Shu S."/>
            <person name="Stevenson D.W."/>
            <person name="Thummler F."/>
            <person name="Tillich M."/>
            <person name="Villarreal Aguilar J.C."/>
            <person name="Widiez T."/>
            <person name="Wong G.K."/>
            <person name="Wymore A."/>
            <person name="Zhang Y."/>
            <person name="Zimmer A.D."/>
            <person name="Quatrano R.S."/>
            <person name="Mayer K.F.X."/>
            <person name="Goodstein D."/>
            <person name="Casacuberta J.M."/>
            <person name="Vandepoele K."/>
            <person name="Reski R."/>
            <person name="Cuming A.C."/>
            <person name="Tuskan G.A."/>
            <person name="Maumus F."/>
            <person name="Salse J."/>
            <person name="Schmutz J."/>
            <person name="Rensing S.A."/>
        </authorList>
    </citation>
    <scope>NUCLEOTIDE SEQUENCE [LARGE SCALE GENOMIC DNA]</scope>
    <source>
        <strain evidence="2 3">cv. Gransden 2004</strain>
    </source>
</reference>
<evidence type="ECO:0000313" key="2">
    <source>
        <dbReference type="EnsemblPlants" id="PAC:32911203.CDS.1"/>
    </source>
</evidence>
<evidence type="ECO:0000313" key="3">
    <source>
        <dbReference type="Proteomes" id="UP000006727"/>
    </source>
</evidence>
<reference evidence="2" key="3">
    <citation type="submission" date="2020-12" db="UniProtKB">
        <authorList>
            <consortium name="EnsemblPlants"/>
        </authorList>
    </citation>
    <scope>IDENTIFICATION</scope>
</reference>
<reference evidence="1 3" key="1">
    <citation type="journal article" date="2008" name="Science">
        <title>The Physcomitrella genome reveals evolutionary insights into the conquest of land by plants.</title>
        <authorList>
            <person name="Rensing S."/>
            <person name="Lang D."/>
            <person name="Zimmer A."/>
            <person name="Terry A."/>
            <person name="Salamov A."/>
            <person name="Shapiro H."/>
            <person name="Nishiyama T."/>
            <person name="Perroud P.-F."/>
            <person name="Lindquist E."/>
            <person name="Kamisugi Y."/>
            <person name="Tanahashi T."/>
            <person name="Sakakibara K."/>
            <person name="Fujita T."/>
            <person name="Oishi K."/>
            <person name="Shin-I T."/>
            <person name="Kuroki Y."/>
            <person name="Toyoda A."/>
            <person name="Suzuki Y."/>
            <person name="Hashimoto A."/>
            <person name="Yamaguchi K."/>
            <person name="Sugano A."/>
            <person name="Kohara Y."/>
            <person name="Fujiyama A."/>
            <person name="Anterola A."/>
            <person name="Aoki S."/>
            <person name="Ashton N."/>
            <person name="Barbazuk W.B."/>
            <person name="Barker E."/>
            <person name="Bennetzen J."/>
            <person name="Bezanilla M."/>
            <person name="Blankenship R."/>
            <person name="Cho S.H."/>
            <person name="Dutcher S."/>
            <person name="Estelle M."/>
            <person name="Fawcett J.A."/>
            <person name="Gundlach H."/>
            <person name="Hanada K."/>
            <person name="Heyl A."/>
            <person name="Hicks K.A."/>
            <person name="Hugh J."/>
            <person name="Lohr M."/>
            <person name="Mayer K."/>
            <person name="Melkozernov A."/>
            <person name="Murata T."/>
            <person name="Nelson D."/>
            <person name="Pils B."/>
            <person name="Prigge M."/>
            <person name="Reiss B."/>
            <person name="Renner T."/>
            <person name="Rombauts S."/>
            <person name="Rushton P."/>
            <person name="Sanderfoot A."/>
            <person name="Schween G."/>
            <person name="Shiu S.-H."/>
            <person name="Stueber K."/>
            <person name="Theodoulou F.L."/>
            <person name="Tu H."/>
            <person name="Van de Peer Y."/>
            <person name="Verrier P.J."/>
            <person name="Waters E."/>
            <person name="Wood A."/>
            <person name="Yang L."/>
            <person name="Cove D."/>
            <person name="Cuming A."/>
            <person name="Hasebe M."/>
            <person name="Lucas S."/>
            <person name="Mishler D.B."/>
            <person name="Reski R."/>
            <person name="Grigoriev I."/>
            <person name="Quatrano R.S."/>
            <person name="Boore J.L."/>
        </authorList>
    </citation>
    <scope>NUCLEOTIDE SEQUENCE [LARGE SCALE GENOMIC DNA]</scope>
    <source>
        <strain evidence="2 3">cv. Gransden 2004</strain>
    </source>
</reference>
<name>A0A2K1K434_PHYPA</name>
<dbReference type="Proteomes" id="UP000006727">
    <property type="component" value="Chromosome 9"/>
</dbReference>
<gene>
    <name evidence="1" type="ORF">PHYPA_013006</name>
</gene>
<protein>
    <submittedName>
        <fullName evidence="1 2">Uncharacterized protein</fullName>
    </submittedName>
</protein>
<sequence length="61" mass="6942">MLHSRRLGPVSFHTISNPEVTGSLLIQSPVQSTDYNLLEEVKSHLEHRLKGIQRLLHVSNQ</sequence>